<dbReference type="Gene3D" id="1.20.120.530">
    <property type="entry name" value="GntR ligand-binding domain-like"/>
    <property type="match status" value="1"/>
</dbReference>
<evidence type="ECO:0000259" key="4">
    <source>
        <dbReference type="PROSITE" id="PS50949"/>
    </source>
</evidence>
<feature type="domain" description="HTH gntR-type" evidence="4">
    <location>
        <begin position="15"/>
        <end position="83"/>
    </location>
</feature>
<protein>
    <submittedName>
        <fullName evidence="5">DNA-binding FadR family transcriptional regulator</fullName>
    </submittedName>
</protein>
<dbReference type="GO" id="GO:0003677">
    <property type="term" value="F:DNA binding"/>
    <property type="evidence" value="ECO:0007669"/>
    <property type="project" value="UniProtKB-KW"/>
</dbReference>
<dbReference type="InterPro" id="IPR036390">
    <property type="entry name" value="WH_DNA-bd_sf"/>
</dbReference>
<dbReference type="EMBL" id="SHLC01000001">
    <property type="protein sequence ID" value="RZU66341.1"/>
    <property type="molecule type" value="Genomic_DNA"/>
</dbReference>
<dbReference type="PANTHER" id="PTHR43537">
    <property type="entry name" value="TRANSCRIPTIONAL REGULATOR, GNTR FAMILY"/>
    <property type="match status" value="1"/>
</dbReference>
<keyword evidence="2 5" id="KW-0238">DNA-binding</keyword>
<proteinExistence type="predicted"/>
<dbReference type="SMART" id="SM00895">
    <property type="entry name" value="FCD"/>
    <property type="match status" value="1"/>
</dbReference>
<dbReference type="SUPFAM" id="SSF46785">
    <property type="entry name" value="Winged helix' DNA-binding domain"/>
    <property type="match status" value="1"/>
</dbReference>
<name>A0A4Q8AQ63_9MICO</name>
<dbReference type="Pfam" id="PF07729">
    <property type="entry name" value="FCD"/>
    <property type="match status" value="1"/>
</dbReference>
<dbReference type="GO" id="GO:0003700">
    <property type="term" value="F:DNA-binding transcription factor activity"/>
    <property type="evidence" value="ECO:0007669"/>
    <property type="project" value="InterPro"/>
</dbReference>
<dbReference type="Proteomes" id="UP000291483">
    <property type="component" value="Unassembled WGS sequence"/>
</dbReference>
<reference evidence="5 6" key="1">
    <citation type="submission" date="2019-02" db="EMBL/GenBank/DDBJ databases">
        <title>Sequencing the genomes of 1000 actinobacteria strains.</title>
        <authorList>
            <person name="Klenk H.-P."/>
        </authorList>
    </citation>
    <scope>NUCLEOTIDE SEQUENCE [LARGE SCALE GENOMIC DNA]</scope>
    <source>
        <strain evidence="5 6">DSM 18319</strain>
    </source>
</reference>
<dbReference type="Pfam" id="PF00392">
    <property type="entry name" value="GntR"/>
    <property type="match status" value="1"/>
</dbReference>
<dbReference type="InterPro" id="IPR008920">
    <property type="entry name" value="TF_FadR/GntR_C"/>
</dbReference>
<dbReference type="PANTHER" id="PTHR43537:SF5">
    <property type="entry name" value="UXU OPERON TRANSCRIPTIONAL REGULATOR"/>
    <property type="match status" value="1"/>
</dbReference>
<dbReference type="InterPro" id="IPR011711">
    <property type="entry name" value="GntR_C"/>
</dbReference>
<sequence length="248" mass="26729">MPAAERTIRTRRRTISAIDNAFHGLRQMIASGELQPGQQFPSEAQLCDRLQVSRGSLREAVRMLGALGVIESRHGSGTYVSALEPANIIGALGLTVGLMPLEGLIDMFESRRVLESHATAQAAANMTDAAADELGAILDALEQTDDQERASDLDSQFHEGVTALAQNATIAVLLRVFRSRSRSYQLFDLPAGPEIKAQSDHSHREILAALIARDPANAATAAATHVLQTERWAREHRPAAKPGPITAD</sequence>
<evidence type="ECO:0000313" key="6">
    <source>
        <dbReference type="Proteomes" id="UP000291483"/>
    </source>
</evidence>
<evidence type="ECO:0000256" key="2">
    <source>
        <dbReference type="ARBA" id="ARBA00023125"/>
    </source>
</evidence>
<evidence type="ECO:0000313" key="5">
    <source>
        <dbReference type="EMBL" id="RZU66341.1"/>
    </source>
</evidence>
<comment type="caution">
    <text evidence="5">The sequence shown here is derived from an EMBL/GenBank/DDBJ whole genome shotgun (WGS) entry which is preliminary data.</text>
</comment>
<gene>
    <name evidence="5" type="ORF">EV379_2695</name>
</gene>
<dbReference type="SUPFAM" id="SSF48008">
    <property type="entry name" value="GntR ligand-binding domain-like"/>
    <property type="match status" value="1"/>
</dbReference>
<organism evidence="5 6">
    <name type="scientific">Microterricola gilva</name>
    <dbReference type="NCBI Taxonomy" id="393267"/>
    <lineage>
        <taxon>Bacteria</taxon>
        <taxon>Bacillati</taxon>
        <taxon>Actinomycetota</taxon>
        <taxon>Actinomycetes</taxon>
        <taxon>Micrococcales</taxon>
        <taxon>Microbacteriaceae</taxon>
        <taxon>Microterricola</taxon>
    </lineage>
</organism>
<dbReference type="Gene3D" id="1.10.10.10">
    <property type="entry name" value="Winged helix-like DNA-binding domain superfamily/Winged helix DNA-binding domain"/>
    <property type="match status" value="1"/>
</dbReference>
<dbReference type="RefSeq" id="WP_242616380.1">
    <property type="nucleotide sequence ID" value="NZ_SHLC01000001.1"/>
</dbReference>
<evidence type="ECO:0000256" key="1">
    <source>
        <dbReference type="ARBA" id="ARBA00023015"/>
    </source>
</evidence>
<dbReference type="InterPro" id="IPR036388">
    <property type="entry name" value="WH-like_DNA-bd_sf"/>
</dbReference>
<dbReference type="AlphaFoldDB" id="A0A4Q8AQ63"/>
<dbReference type="SMART" id="SM00345">
    <property type="entry name" value="HTH_GNTR"/>
    <property type="match status" value="1"/>
</dbReference>
<dbReference type="InterPro" id="IPR000524">
    <property type="entry name" value="Tscrpt_reg_HTH_GntR"/>
</dbReference>
<dbReference type="PROSITE" id="PS50949">
    <property type="entry name" value="HTH_GNTR"/>
    <property type="match status" value="1"/>
</dbReference>
<keyword evidence="3" id="KW-0804">Transcription</keyword>
<keyword evidence="1" id="KW-0805">Transcription regulation</keyword>
<dbReference type="PRINTS" id="PR00035">
    <property type="entry name" value="HTHGNTR"/>
</dbReference>
<keyword evidence="6" id="KW-1185">Reference proteome</keyword>
<dbReference type="CDD" id="cd07377">
    <property type="entry name" value="WHTH_GntR"/>
    <property type="match status" value="1"/>
</dbReference>
<evidence type="ECO:0000256" key="3">
    <source>
        <dbReference type="ARBA" id="ARBA00023163"/>
    </source>
</evidence>
<accession>A0A4Q8AQ63</accession>